<gene>
    <name evidence="1" type="ORF">L798_04663</name>
</gene>
<evidence type="ECO:0000313" key="2">
    <source>
        <dbReference type="Proteomes" id="UP000027135"/>
    </source>
</evidence>
<reference evidence="1 2" key="1">
    <citation type="journal article" date="2014" name="Nat. Commun.">
        <title>Molecular traces of alternative social organization in a termite genome.</title>
        <authorList>
            <person name="Terrapon N."/>
            <person name="Li C."/>
            <person name="Robertson H.M."/>
            <person name="Ji L."/>
            <person name="Meng X."/>
            <person name="Booth W."/>
            <person name="Chen Z."/>
            <person name="Childers C.P."/>
            <person name="Glastad K.M."/>
            <person name="Gokhale K."/>
            <person name="Gowin J."/>
            <person name="Gronenberg W."/>
            <person name="Hermansen R.A."/>
            <person name="Hu H."/>
            <person name="Hunt B.G."/>
            <person name="Huylmans A.K."/>
            <person name="Khalil S.M."/>
            <person name="Mitchell R.D."/>
            <person name="Munoz-Torres M.C."/>
            <person name="Mustard J.A."/>
            <person name="Pan H."/>
            <person name="Reese J.T."/>
            <person name="Scharf M.E."/>
            <person name="Sun F."/>
            <person name="Vogel H."/>
            <person name="Xiao J."/>
            <person name="Yang W."/>
            <person name="Yang Z."/>
            <person name="Yang Z."/>
            <person name="Zhou J."/>
            <person name="Zhu J."/>
            <person name="Brent C.S."/>
            <person name="Elsik C.G."/>
            <person name="Goodisman M.A."/>
            <person name="Liberles D.A."/>
            <person name="Roe R.M."/>
            <person name="Vargo E.L."/>
            <person name="Vilcinskas A."/>
            <person name="Wang J."/>
            <person name="Bornberg-Bauer E."/>
            <person name="Korb J."/>
            <person name="Zhang G."/>
            <person name="Liebig J."/>
        </authorList>
    </citation>
    <scope>NUCLEOTIDE SEQUENCE [LARGE SCALE GENOMIC DNA]</scope>
    <source>
        <tissue evidence="1">Whole organism</tissue>
    </source>
</reference>
<dbReference type="InParanoid" id="A0A067RCY9"/>
<keyword evidence="2" id="KW-1185">Reference proteome</keyword>
<accession>A0A067RCY9</accession>
<sequence>MHNKWSLVQTRQLCLRMFLQMAGRSSRALYGVSQRRPYIVFGLDKPAYDRYCTPQLQLRRVARDLIAVGNITKKNFCELSCLTRIWKVDCFRSRGRLSLFFSTLIDLQF</sequence>
<dbReference type="AlphaFoldDB" id="A0A067RCY9"/>
<name>A0A067RCY9_ZOONE</name>
<dbReference type="Proteomes" id="UP000027135">
    <property type="component" value="Unassembled WGS sequence"/>
</dbReference>
<proteinExistence type="predicted"/>
<evidence type="ECO:0000313" key="1">
    <source>
        <dbReference type="EMBL" id="KDR20858.1"/>
    </source>
</evidence>
<protein>
    <submittedName>
        <fullName evidence="1">Uncharacterized protein</fullName>
    </submittedName>
</protein>
<dbReference type="EMBL" id="KK852584">
    <property type="protein sequence ID" value="KDR20858.1"/>
    <property type="molecule type" value="Genomic_DNA"/>
</dbReference>
<organism evidence="1 2">
    <name type="scientific">Zootermopsis nevadensis</name>
    <name type="common">Dampwood termite</name>
    <dbReference type="NCBI Taxonomy" id="136037"/>
    <lineage>
        <taxon>Eukaryota</taxon>
        <taxon>Metazoa</taxon>
        <taxon>Ecdysozoa</taxon>
        <taxon>Arthropoda</taxon>
        <taxon>Hexapoda</taxon>
        <taxon>Insecta</taxon>
        <taxon>Pterygota</taxon>
        <taxon>Neoptera</taxon>
        <taxon>Polyneoptera</taxon>
        <taxon>Dictyoptera</taxon>
        <taxon>Blattodea</taxon>
        <taxon>Blattoidea</taxon>
        <taxon>Termitoidae</taxon>
        <taxon>Termopsidae</taxon>
        <taxon>Zootermopsis</taxon>
    </lineage>
</organism>